<reference evidence="2" key="1">
    <citation type="submission" date="2019-12" db="EMBL/GenBank/DDBJ databases">
        <title>Genome sequencing and annotation of Brassica cretica.</title>
        <authorList>
            <person name="Studholme D.J."/>
            <person name="Sarris P."/>
        </authorList>
    </citation>
    <scope>NUCLEOTIDE SEQUENCE</scope>
    <source>
        <strain evidence="2">PFS-109/04</strain>
        <tissue evidence="2">Leaf</tissue>
    </source>
</reference>
<gene>
    <name evidence="2" type="ORF">F2Q69_00058931</name>
</gene>
<proteinExistence type="predicted"/>
<organism evidence="2 3">
    <name type="scientific">Brassica cretica</name>
    <name type="common">Mustard</name>
    <dbReference type="NCBI Taxonomy" id="69181"/>
    <lineage>
        <taxon>Eukaryota</taxon>
        <taxon>Viridiplantae</taxon>
        <taxon>Streptophyta</taxon>
        <taxon>Embryophyta</taxon>
        <taxon>Tracheophyta</taxon>
        <taxon>Spermatophyta</taxon>
        <taxon>Magnoliopsida</taxon>
        <taxon>eudicotyledons</taxon>
        <taxon>Gunneridae</taxon>
        <taxon>Pentapetalae</taxon>
        <taxon>rosids</taxon>
        <taxon>malvids</taxon>
        <taxon>Brassicales</taxon>
        <taxon>Brassicaceae</taxon>
        <taxon>Brassiceae</taxon>
        <taxon>Brassica</taxon>
    </lineage>
</organism>
<sequence length="146" mass="16601">MTNRLKTYSEQPDRTHRPLDDHRVVRASNNSTIVEWSARAGHSTIVEWSEHRTTRRSSSYHSTIVTLVKWSTQAGHSIIVEWSDHRTTRRSSSGQSKQAMRRSSSGPTIEPLDDRRVVCPETPIQPETVGTTPTHALSSKPRYDLL</sequence>
<evidence type="ECO:0000313" key="3">
    <source>
        <dbReference type="Proteomes" id="UP000712600"/>
    </source>
</evidence>
<dbReference type="AlphaFoldDB" id="A0A8S9RGT7"/>
<dbReference type="EMBL" id="QGKX02000095">
    <property type="protein sequence ID" value="KAF3572278.1"/>
    <property type="molecule type" value="Genomic_DNA"/>
</dbReference>
<feature type="compositionally biased region" description="Polar residues" evidence="1">
    <location>
        <begin position="90"/>
        <end position="107"/>
    </location>
</feature>
<accession>A0A8S9RGT7</accession>
<protein>
    <submittedName>
        <fullName evidence="2">Uncharacterized protein</fullName>
    </submittedName>
</protein>
<feature type="region of interest" description="Disordered" evidence="1">
    <location>
        <begin position="85"/>
        <end position="146"/>
    </location>
</feature>
<comment type="caution">
    <text evidence="2">The sequence shown here is derived from an EMBL/GenBank/DDBJ whole genome shotgun (WGS) entry which is preliminary data.</text>
</comment>
<evidence type="ECO:0000256" key="1">
    <source>
        <dbReference type="SAM" id="MobiDB-lite"/>
    </source>
</evidence>
<evidence type="ECO:0000313" key="2">
    <source>
        <dbReference type="EMBL" id="KAF3572278.1"/>
    </source>
</evidence>
<feature type="compositionally biased region" description="Polar residues" evidence="1">
    <location>
        <begin position="128"/>
        <end position="137"/>
    </location>
</feature>
<dbReference type="Proteomes" id="UP000712600">
    <property type="component" value="Unassembled WGS sequence"/>
</dbReference>
<name>A0A8S9RGT7_BRACR</name>